<keyword evidence="4" id="KW-1185">Reference proteome</keyword>
<dbReference type="InterPro" id="IPR000415">
    <property type="entry name" value="Nitroreductase-like"/>
</dbReference>
<dbReference type="GeneID" id="96792130"/>
<dbReference type="EMBL" id="LFBV01000009">
    <property type="protein sequence ID" value="OKH91719.1"/>
    <property type="molecule type" value="Genomic_DNA"/>
</dbReference>
<evidence type="ECO:0000313" key="3">
    <source>
        <dbReference type="EMBL" id="OKH91719.1"/>
    </source>
</evidence>
<dbReference type="InterPro" id="IPR029479">
    <property type="entry name" value="Nitroreductase"/>
</dbReference>
<name>A0A1Q4V1V3_9ACTN</name>
<dbReference type="Proteomes" id="UP000186455">
    <property type="component" value="Unassembled WGS sequence"/>
</dbReference>
<organism evidence="3 4">
    <name type="scientific">Streptomyces uncialis</name>
    <dbReference type="NCBI Taxonomy" id="1048205"/>
    <lineage>
        <taxon>Bacteria</taxon>
        <taxon>Bacillati</taxon>
        <taxon>Actinomycetota</taxon>
        <taxon>Actinomycetes</taxon>
        <taxon>Kitasatosporales</taxon>
        <taxon>Streptomycetaceae</taxon>
        <taxon>Streptomyces</taxon>
    </lineage>
</organism>
<feature type="domain" description="Nitroreductase" evidence="2">
    <location>
        <begin position="137"/>
        <end position="306"/>
    </location>
</feature>
<dbReference type="Pfam" id="PF00881">
    <property type="entry name" value="Nitroreductase"/>
    <property type="match status" value="1"/>
</dbReference>
<sequence>MADLVADAITAPSLHNAQPWRFRYDPDRRVVEVRADPDRGIALSDPDGRAAHLGCAAALFNLRVAAAHAGWKPVTRLLPDPGDPLLLAEVRLDGGRALYDATRLPYRKTTETYRRSGEPYDGTADAYDELADLYPALRRRRTSRAPFTEERIDEQLLDTLRRAALIEGARLAFPDEFHGETVLELGREAERRQLSDTALREELAAWTGDLRTHPPDTPPDDGVPSDAFGPRARAGNAPVRDLDAGDDSSGRAVADFERSPQLALLGTAGDSRADWLRAGQALERVLLEATLDGLATSLASEALEWDELRWAVRDPASALSHVQMVIRFGYGDQPGPALRRRPVQEVLTVTGDG</sequence>
<evidence type="ECO:0000256" key="1">
    <source>
        <dbReference type="SAM" id="MobiDB-lite"/>
    </source>
</evidence>
<proteinExistence type="predicted"/>
<dbReference type="PANTHER" id="PTHR23026:SF123">
    <property type="entry name" value="NAD(P)H NITROREDUCTASE RV3131-RELATED"/>
    <property type="match status" value="1"/>
</dbReference>
<evidence type="ECO:0000259" key="2">
    <source>
        <dbReference type="Pfam" id="PF00881"/>
    </source>
</evidence>
<dbReference type="AlphaFoldDB" id="A0A1Q4V1V3"/>
<feature type="region of interest" description="Disordered" evidence="1">
    <location>
        <begin position="207"/>
        <end position="251"/>
    </location>
</feature>
<dbReference type="PANTHER" id="PTHR23026">
    <property type="entry name" value="NADPH NITROREDUCTASE"/>
    <property type="match status" value="1"/>
</dbReference>
<dbReference type="SUPFAM" id="SSF55469">
    <property type="entry name" value="FMN-dependent nitroreductase-like"/>
    <property type="match status" value="2"/>
</dbReference>
<reference evidence="3 4" key="1">
    <citation type="submission" date="2015-06" db="EMBL/GenBank/DDBJ databases">
        <title>Cloning and characterization of the uncialamcin biosynthetic gene cluster.</title>
        <authorList>
            <person name="Yan X."/>
            <person name="Huang T."/>
            <person name="Ge H."/>
            <person name="Shen B."/>
        </authorList>
    </citation>
    <scope>NUCLEOTIDE SEQUENCE [LARGE SCALE GENOMIC DNA]</scope>
    <source>
        <strain evidence="3 4">DCA2648</strain>
    </source>
</reference>
<dbReference type="Gene3D" id="3.40.109.10">
    <property type="entry name" value="NADH Oxidase"/>
    <property type="match status" value="1"/>
</dbReference>
<evidence type="ECO:0000313" key="4">
    <source>
        <dbReference type="Proteomes" id="UP000186455"/>
    </source>
</evidence>
<dbReference type="InterPro" id="IPR050627">
    <property type="entry name" value="Nitroreductase/BluB"/>
</dbReference>
<dbReference type="STRING" id="1048205.AB852_28190"/>
<comment type="caution">
    <text evidence="3">The sequence shown here is derived from an EMBL/GenBank/DDBJ whole genome shotgun (WGS) entry which is preliminary data.</text>
</comment>
<dbReference type="RefSeq" id="WP_073793406.1">
    <property type="nucleotide sequence ID" value="NZ_CP109290.1"/>
</dbReference>
<dbReference type="GO" id="GO:0016491">
    <property type="term" value="F:oxidoreductase activity"/>
    <property type="evidence" value="ECO:0007669"/>
    <property type="project" value="InterPro"/>
</dbReference>
<protein>
    <submittedName>
        <fullName evidence="3">Nitroreductase</fullName>
    </submittedName>
</protein>
<accession>A0A1Q4V1V3</accession>
<gene>
    <name evidence="3" type="ORF">AB852_28190</name>
</gene>